<dbReference type="EMBL" id="LVIE01000212">
    <property type="protein sequence ID" value="OHT22752.1"/>
    <property type="molecule type" value="Genomic_DNA"/>
</dbReference>
<reference evidence="1 2" key="1">
    <citation type="submission" date="2016-03" db="EMBL/GenBank/DDBJ databases">
        <title>Genome sequence of Providencia stuartii strain, isolated from the salivary glands of larval Lucilia sericata.</title>
        <authorList>
            <person name="Yuan Y."/>
            <person name="Zhang Y."/>
            <person name="Fu S."/>
            <person name="Crippen T.L."/>
            <person name="Visi D."/>
            <person name="Benbow M.E."/>
            <person name="Allen M."/>
            <person name="Tomberlin J.K."/>
            <person name="Sze S.-H."/>
            <person name="Tarone A.M."/>
        </authorList>
    </citation>
    <scope>NUCLEOTIDE SEQUENCE [LARGE SCALE GENOMIC DNA]</scope>
    <source>
        <strain evidence="1 2">Crippen</strain>
    </source>
</reference>
<accession>A0A1S1HLS3</accession>
<dbReference type="Proteomes" id="UP000179588">
    <property type="component" value="Unassembled WGS sequence"/>
</dbReference>
<protein>
    <submittedName>
        <fullName evidence="1">Uncharacterized protein</fullName>
    </submittedName>
</protein>
<dbReference type="AlphaFoldDB" id="A0A1S1HLS3"/>
<gene>
    <name evidence="1" type="ORF">A3Q29_09645</name>
</gene>
<evidence type="ECO:0000313" key="2">
    <source>
        <dbReference type="Proteomes" id="UP000179588"/>
    </source>
</evidence>
<proteinExistence type="predicted"/>
<organism evidence="1 2">
    <name type="scientific">Providencia stuartii</name>
    <dbReference type="NCBI Taxonomy" id="588"/>
    <lineage>
        <taxon>Bacteria</taxon>
        <taxon>Pseudomonadati</taxon>
        <taxon>Pseudomonadota</taxon>
        <taxon>Gammaproteobacteria</taxon>
        <taxon>Enterobacterales</taxon>
        <taxon>Morganellaceae</taxon>
        <taxon>Providencia</taxon>
    </lineage>
</organism>
<name>A0A1S1HLS3_PROST</name>
<keyword evidence="2" id="KW-1185">Reference proteome</keyword>
<comment type="caution">
    <text evidence="1">The sequence shown here is derived from an EMBL/GenBank/DDBJ whole genome shotgun (WGS) entry which is preliminary data.</text>
</comment>
<evidence type="ECO:0000313" key="1">
    <source>
        <dbReference type="EMBL" id="OHT22752.1"/>
    </source>
</evidence>
<sequence>MVYALPLKPDNSDRLFQQQTQQQQAQQQQFEAKAPDISLSAPIIKSQLQFEALITKKGKLLLIN</sequence>